<name>A0A1B9P3J5_ALILO</name>
<evidence type="ECO:0000256" key="1">
    <source>
        <dbReference type="SAM" id="Phobius"/>
    </source>
</evidence>
<proteinExistence type="predicted"/>
<evidence type="ECO:0000313" key="2">
    <source>
        <dbReference type="EMBL" id="OCH23070.1"/>
    </source>
</evidence>
<protein>
    <submittedName>
        <fullName evidence="2">Uncharacterized protein</fullName>
    </submittedName>
</protein>
<keyword evidence="1" id="KW-1133">Transmembrane helix</keyword>
<keyword evidence="1" id="KW-0812">Transmembrane</keyword>
<evidence type="ECO:0000313" key="3">
    <source>
        <dbReference type="Proteomes" id="UP000093523"/>
    </source>
</evidence>
<feature type="transmembrane region" description="Helical" evidence="1">
    <location>
        <begin position="6"/>
        <end position="32"/>
    </location>
</feature>
<reference evidence="2 3" key="1">
    <citation type="submission" date="2016-06" db="EMBL/GenBank/DDBJ databases">
        <authorList>
            <person name="Kjaerup R.B."/>
            <person name="Dalgaard T.S."/>
            <person name="Juul-Madsen H.R."/>
        </authorList>
    </citation>
    <scope>NUCLEOTIDE SEQUENCE [LARGE SCALE GENOMIC DNA]</scope>
    <source>
        <strain evidence="2 3">1S159</strain>
    </source>
</reference>
<dbReference type="STRING" id="688.A6E04_03985"/>
<dbReference type="AlphaFoldDB" id="A0A1B9P3J5"/>
<gene>
    <name evidence="2" type="ORF">A6E04_03985</name>
</gene>
<dbReference type="EMBL" id="MAJU01000004">
    <property type="protein sequence ID" value="OCH23070.1"/>
    <property type="molecule type" value="Genomic_DNA"/>
</dbReference>
<keyword evidence="1" id="KW-0472">Membrane</keyword>
<feature type="transmembrane region" description="Helical" evidence="1">
    <location>
        <begin position="68"/>
        <end position="86"/>
    </location>
</feature>
<comment type="caution">
    <text evidence="2">The sequence shown here is derived from an EMBL/GenBank/DDBJ whole genome shotgun (WGS) entry which is preliminary data.</text>
</comment>
<sequence>MDLLALLKFYITSVIVLLGVLIMLSPLILGIYRKKEKNNGPKDLSMLFSKKDFLTKKGLIVRFYIKKLILILLMLTIINFFILDFLF</sequence>
<dbReference type="Proteomes" id="UP000093523">
    <property type="component" value="Unassembled WGS sequence"/>
</dbReference>
<organism evidence="2 3">
    <name type="scientific">Aliivibrio logei</name>
    <name type="common">Vibrio logei</name>
    <dbReference type="NCBI Taxonomy" id="688"/>
    <lineage>
        <taxon>Bacteria</taxon>
        <taxon>Pseudomonadati</taxon>
        <taxon>Pseudomonadota</taxon>
        <taxon>Gammaproteobacteria</taxon>
        <taxon>Vibrionales</taxon>
        <taxon>Vibrionaceae</taxon>
        <taxon>Aliivibrio</taxon>
    </lineage>
</organism>
<accession>A0A1B9P3J5</accession>